<organism evidence="1 2">
    <name type="scientific">Flexistipes sinusarabici (strain ATCC 49648 / DSM 4947 / MAS 10)</name>
    <dbReference type="NCBI Taxonomy" id="717231"/>
    <lineage>
        <taxon>Bacteria</taxon>
        <taxon>Pseudomonadati</taxon>
        <taxon>Deferribacterota</taxon>
        <taxon>Deferribacteres</taxon>
        <taxon>Deferribacterales</taxon>
        <taxon>Flexistipitaceae</taxon>
        <taxon>Flexistipes</taxon>
    </lineage>
</organism>
<gene>
    <name evidence="1" type="ordered locus">Flexsi_0094</name>
</gene>
<dbReference type="OrthoDB" id="9778056at2"/>
<dbReference type="KEGG" id="fsi:Flexsi_0094"/>
<dbReference type="HOGENOM" id="CLU_467500_0_0_0"/>
<proteinExistence type="predicted"/>
<reference evidence="1 2" key="1">
    <citation type="journal article" date="2011" name="Stand. Genomic Sci.">
        <title>Genome sequence of the moderately thermophilic halophile Flexistipes sinusarabici strain (MAS10).</title>
        <authorList>
            <person name="Lapidus A."/>
            <person name="Chertkov O."/>
            <person name="Nolan M."/>
            <person name="Lucas S."/>
            <person name="Hammon N."/>
            <person name="Deshpande S."/>
            <person name="Cheng J.F."/>
            <person name="Tapia R."/>
            <person name="Han C."/>
            <person name="Goodwin L."/>
            <person name="Pitluck S."/>
            <person name="Liolios K."/>
            <person name="Pagani I."/>
            <person name="Ivanova N."/>
            <person name="Huntemann M."/>
            <person name="Mavromatis K."/>
            <person name="Mikhailova N."/>
            <person name="Pati A."/>
            <person name="Chen A."/>
            <person name="Palaniappan K."/>
            <person name="Land M."/>
            <person name="Hauser L."/>
            <person name="Brambilla E.M."/>
            <person name="Rohde M."/>
            <person name="Abt B."/>
            <person name="Spring S."/>
            <person name="Goker M."/>
            <person name="Bristow J."/>
            <person name="Eisen J.A."/>
            <person name="Markowitz V."/>
            <person name="Hugenholtz P."/>
            <person name="Kyrpides N.C."/>
            <person name="Klenk H.P."/>
            <person name="Woyke T."/>
        </authorList>
    </citation>
    <scope>NUCLEOTIDE SEQUENCE [LARGE SCALE GENOMIC DNA]</scope>
    <source>
        <strain evidence="2">DSM 4947 / MAS 10</strain>
    </source>
</reference>
<dbReference type="RefSeq" id="WP_013885304.1">
    <property type="nucleotide sequence ID" value="NC_015672.1"/>
</dbReference>
<name>F8E775_FLESM</name>
<dbReference type="Proteomes" id="UP000006621">
    <property type="component" value="Chromosome"/>
</dbReference>
<keyword evidence="2" id="KW-1185">Reference proteome</keyword>
<accession>F8E775</accession>
<sequence length="594" mass="68239">MNDKISSEIYENLEPLGIKFGEPDENDREFSAKFHFDGNYGFYHISDEKCEFLILKGIFKDNVRLLKGKVGIQPKKMSKIADRLSNIEKNLDFAPLVNFFIDDDIYISNISRDLYSERGGKQKFDPRKIPAGLSEVEFSLQHSDFAREKNLYFKGMLSELFPETLSPLSRSILNELPDILNPIFVHAGFKTYSPSVKLIAGKLYTNLSNLQLAFNTMETGDDFLKMNFAPSLYMKNPKNKFKNLNLDLLDIKIDEIETYSRELRDSIQSVSFENLYNGTLSEHLALFAMLGQMIFFRLSSIFIKILKRVKNVQRAAELIYKTRNSNLFEKLSGRSIPKYLDAFAPYAEFPPGLGYGKKSIEEMTAGMGFLKKAFHGENLSQTIKAAHRFLDKRDELIMTAIDYFKAVDKVLRIAGNELVDKRQIAKPEQLYWLELNEIKNIKKGDYYGNIPFSLYFKRVQHERYKAQFCPNLIYEKDINRIPDIFNGLISKYNNIEISCRTLNPVKEKTFVYNGEDIPDSGGLAVFSRISIADIPKLKDTDLIICDYAPLFSLLFEYACITDKSLYTGLNGSEVFLRGKKVTLSEDRLIIGKSD</sequence>
<dbReference type="eggNOG" id="ENOG5030VCA">
    <property type="taxonomic scope" value="Bacteria"/>
</dbReference>
<protein>
    <submittedName>
        <fullName evidence="1">Uncharacterized protein</fullName>
    </submittedName>
</protein>
<evidence type="ECO:0000313" key="1">
    <source>
        <dbReference type="EMBL" id="AEI13790.1"/>
    </source>
</evidence>
<reference evidence="2" key="2">
    <citation type="submission" date="2011-06" db="EMBL/GenBank/DDBJ databases">
        <title>The complete genome of Flexistipes sinusarabici DSM 4947.</title>
        <authorList>
            <person name="Lucas S."/>
            <person name="Han J."/>
            <person name="Lapidus A."/>
            <person name="Bruce D."/>
            <person name="Goodwin L."/>
            <person name="Pitluck S."/>
            <person name="Peters L."/>
            <person name="Kyrpides N."/>
            <person name="Mavromatis K."/>
            <person name="Ivanova N."/>
            <person name="Mikhailova N."/>
            <person name="Chertkov O."/>
            <person name="Detter J.C."/>
            <person name="Tapia R."/>
            <person name="Han C."/>
            <person name="Land M."/>
            <person name="Hauser L."/>
            <person name="Markowitz V."/>
            <person name="Cheng J.-F."/>
            <person name="Hugenholtz P."/>
            <person name="Woyke T."/>
            <person name="Wu D."/>
            <person name="Spring S."/>
            <person name="Schroeder M."/>
            <person name="Brambilla E."/>
            <person name="Klenk H.-P."/>
            <person name="Eisen J.A."/>
        </authorList>
    </citation>
    <scope>NUCLEOTIDE SEQUENCE [LARGE SCALE GENOMIC DNA]</scope>
    <source>
        <strain evidence="2">DSM 4947 / MAS 10</strain>
    </source>
</reference>
<dbReference type="EMBL" id="CP002858">
    <property type="protein sequence ID" value="AEI13790.1"/>
    <property type="molecule type" value="Genomic_DNA"/>
</dbReference>
<evidence type="ECO:0000313" key="2">
    <source>
        <dbReference type="Proteomes" id="UP000006621"/>
    </source>
</evidence>
<dbReference type="AlphaFoldDB" id="F8E775"/>